<comment type="caution">
    <text evidence="1">The sequence shown here is derived from an EMBL/GenBank/DDBJ whole genome shotgun (WGS) entry which is preliminary data.</text>
</comment>
<dbReference type="EMBL" id="MTEI01000006">
    <property type="protein sequence ID" value="OQW87938.1"/>
    <property type="molecule type" value="Genomic_DNA"/>
</dbReference>
<gene>
    <name evidence="1" type="ORF">BWK72_11685</name>
</gene>
<sequence>MLFEYFSRSLVFARSDTELKRGNSGQAQVLGPFRLLFEVLCRQMPVQCLKITDTQGQVQWIKDSGAIISYLNQRFGVLA</sequence>
<name>A0A1W9KTX2_9BURK</name>
<organism evidence="1 2">
    <name type="scientific">Rhodoferax ferrireducens</name>
    <dbReference type="NCBI Taxonomy" id="192843"/>
    <lineage>
        <taxon>Bacteria</taxon>
        <taxon>Pseudomonadati</taxon>
        <taxon>Pseudomonadota</taxon>
        <taxon>Betaproteobacteria</taxon>
        <taxon>Burkholderiales</taxon>
        <taxon>Comamonadaceae</taxon>
        <taxon>Rhodoferax</taxon>
    </lineage>
</organism>
<dbReference type="AlphaFoldDB" id="A0A1W9KTX2"/>
<reference evidence="1 2" key="1">
    <citation type="submission" date="2017-01" db="EMBL/GenBank/DDBJ databases">
        <title>Novel large sulfur bacteria in the metagenomes of groundwater-fed chemosynthetic microbial mats in the Lake Huron basin.</title>
        <authorList>
            <person name="Sharrar A.M."/>
            <person name="Flood B.E."/>
            <person name="Bailey J.V."/>
            <person name="Jones D.S."/>
            <person name="Biddanda B."/>
            <person name="Ruberg S.A."/>
            <person name="Marcus D.N."/>
            <person name="Dick G.J."/>
        </authorList>
    </citation>
    <scope>NUCLEOTIDE SEQUENCE [LARGE SCALE GENOMIC DNA]</scope>
    <source>
        <strain evidence="1">A7</strain>
    </source>
</reference>
<evidence type="ECO:0000313" key="1">
    <source>
        <dbReference type="EMBL" id="OQW87938.1"/>
    </source>
</evidence>
<proteinExistence type="predicted"/>
<protein>
    <recommendedName>
        <fullName evidence="3">GST N-terminal domain-containing protein</fullName>
    </recommendedName>
</protein>
<dbReference type="Proteomes" id="UP000192505">
    <property type="component" value="Unassembled WGS sequence"/>
</dbReference>
<evidence type="ECO:0000313" key="2">
    <source>
        <dbReference type="Proteomes" id="UP000192505"/>
    </source>
</evidence>
<accession>A0A1W9KTX2</accession>
<evidence type="ECO:0008006" key="3">
    <source>
        <dbReference type="Google" id="ProtNLM"/>
    </source>
</evidence>